<organism evidence="1 2">
    <name type="scientific">Mucilaginibacter xinganensis</name>
    <dbReference type="NCBI Taxonomy" id="1234841"/>
    <lineage>
        <taxon>Bacteria</taxon>
        <taxon>Pseudomonadati</taxon>
        <taxon>Bacteroidota</taxon>
        <taxon>Sphingobacteriia</taxon>
        <taxon>Sphingobacteriales</taxon>
        <taxon>Sphingobacteriaceae</taxon>
        <taxon>Mucilaginibacter</taxon>
    </lineage>
</organism>
<dbReference type="PANTHER" id="PTHR33361:SF15">
    <property type="entry name" value="DUF885 FAMILY LIPOPROTEIN"/>
    <property type="match status" value="1"/>
</dbReference>
<dbReference type="KEGG" id="muc:MuYL_4329"/>
<evidence type="ECO:0000313" key="1">
    <source>
        <dbReference type="EMBL" id="ASU36214.1"/>
    </source>
</evidence>
<evidence type="ECO:0008006" key="3">
    <source>
        <dbReference type="Google" id="ProtNLM"/>
    </source>
</evidence>
<dbReference type="AlphaFoldDB" id="A0A223P2N2"/>
<sequence>MSGEFNIGKNLSNSSFHVLKHCEPLLNLQLNPKFDFNNYPFMKKLTLLLIPITFLLSCEHKTQPVTTPVSGDAAFQKLADDYLSGYLDWRPANGVALGYHQYDGKVTDLSKESIGKELGRLKDFDQRLSVTDTASLSPKQFYDFRILRSAIKNEIFNFEDMGTFDKNPMTYAQAIDVSIYVKRNFAPLQDRLKSIIAIEKNAANVFTAAKGNLKDSLAKPYIQTAIEIANGSADFLGGDLKIALKGVKNDSLMTVFNATNNAAIAAIKNYVSWLQKSKLPKATNKYAIGETSYKKMLLYSEGLTLSPEKILAIGLAELKKEQDVFNAAAKTVNPNKKPIEVYRDLQKEHPTAANLIPEVRKNVEAIRKFLTDKNIVSMPAKVNLKVEETPQFARATSTASNDDPGPFETRATEAFYYVTPVDAKWTAKQKEDWLGQFDYYTTDNITIHEAYPGHYTQYLHLTASSATRIEKVFNSYAFVEGWAHYCEKMMADEGYGHNGDTVRATKFRLTQSGDALLRLCRLCVSIKTHCQGMSVDDATKFFMDNWYQGDKPSRQEALRGTFDPGYLFYTIGKLELLKLRADYEKQEGTNFSLKKFHDEVLNHGAPQVRLLREVMLKDKKTWGDVM</sequence>
<name>A0A223P2N2_9SPHI</name>
<dbReference type="Pfam" id="PF05960">
    <property type="entry name" value="DUF885"/>
    <property type="match status" value="1"/>
</dbReference>
<dbReference type="PANTHER" id="PTHR33361">
    <property type="entry name" value="GLR0591 PROTEIN"/>
    <property type="match status" value="1"/>
</dbReference>
<gene>
    <name evidence="1" type="ORF">MuYL_4329</name>
</gene>
<dbReference type="EMBL" id="CP022743">
    <property type="protein sequence ID" value="ASU36214.1"/>
    <property type="molecule type" value="Genomic_DNA"/>
</dbReference>
<proteinExistence type="predicted"/>
<reference evidence="1 2" key="1">
    <citation type="submission" date="2017-08" db="EMBL/GenBank/DDBJ databases">
        <title>Complete genome sequence of Mucilaginibacter sp. strain BJC16-A31.</title>
        <authorList>
            <consortium name="Henan University of Science and Technology"/>
            <person name="You X."/>
        </authorList>
    </citation>
    <scope>NUCLEOTIDE SEQUENCE [LARGE SCALE GENOMIC DNA]</scope>
    <source>
        <strain evidence="1 2">BJC16-A31</strain>
    </source>
</reference>
<dbReference type="Proteomes" id="UP000215002">
    <property type="component" value="Chromosome"/>
</dbReference>
<accession>A0A223P2N2</accession>
<keyword evidence="2" id="KW-1185">Reference proteome</keyword>
<dbReference type="InterPro" id="IPR010281">
    <property type="entry name" value="DUF885"/>
</dbReference>
<evidence type="ECO:0000313" key="2">
    <source>
        <dbReference type="Proteomes" id="UP000215002"/>
    </source>
</evidence>
<protein>
    <recommendedName>
        <fullName evidence="3">DUF885 domain-containing protein</fullName>
    </recommendedName>
</protein>